<dbReference type="Proteomes" id="UP000679725">
    <property type="component" value="Unassembled WGS sequence"/>
</dbReference>
<dbReference type="InterPro" id="IPR019861">
    <property type="entry name" value="PorP/SprF_Bacteroidetes"/>
</dbReference>
<protein>
    <recommendedName>
        <fullName evidence="3">Type IX secretion system membrane protein, PorP/SprF family</fullName>
    </recommendedName>
</protein>
<organism evidence="1 2">
    <name type="scientific">Dyadobacter linearis</name>
    <dbReference type="NCBI Taxonomy" id="2823330"/>
    <lineage>
        <taxon>Bacteria</taxon>
        <taxon>Pseudomonadati</taxon>
        <taxon>Bacteroidota</taxon>
        <taxon>Cytophagia</taxon>
        <taxon>Cytophagales</taxon>
        <taxon>Spirosomataceae</taxon>
        <taxon>Dyadobacter</taxon>
    </lineage>
</organism>
<dbReference type="NCBIfam" id="TIGR03519">
    <property type="entry name" value="T9SS_PorP_fam"/>
    <property type="match status" value="1"/>
</dbReference>
<dbReference type="EMBL" id="CAJRAU010000006">
    <property type="protein sequence ID" value="CAG5072146.1"/>
    <property type="molecule type" value="Genomic_DNA"/>
</dbReference>
<name>A0ABM8UUP6_9BACT</name>
<accession>A0ABM8UUP6</accession>
<proteinExistence type="predicted"/>
<evidence type="ECO:0000313" key="1">
    <source>
        <dbReference type="EMBL" id="CAG5072146.1"/>
    </source>
</evidence>
<gene>
    <name evidence="1" type="ORF">DYBT9623_04054</name>
</gene>
<sequence>MAEDHVFCHFWYLYSIIYKNLNRMNTHYTLRRFLIAALFLATGWQSVSAQREVLYEQYVQNPMSINPGFTGVREDFNMTAMFRRKWINIRNSPSSQTFAADGTVANGKFGIGFQALNDQTSYFTTTGFSASFAYHLAFSDDWKLGLGAQGGINVLPVADQSGYLSNNRALGTFGIGAWLRSDQLYIGVSKPELLSQRLGQQAALDVYRRPLYIMAGGSYDVGDEILMLPHVLFVQEKDRKLRFDLGTRFWFSEKVGIGASYRIGGGYSGFSSNVDYLQLSAEVQVGRNVRLGYFYSTRTAEQIYASYSGPKGVHELMLKFVPNPKGFQKY</sequence>
<evidence type="ECO:0008006" key="3">
    <source>
        <dbReference type="Google" id="ProtNLM"/>
    </source>
</evidence>
<keyword evidence="2" id="KW-1185">Reference proteome</keyword>
<comment type="caution">
    <text evidence="1">The sequence shown here is derived from an EMBL/GenBank/DDBJ whole genome shotgun (WGS) entry which is preliminary data.</text>
</comment>
<reference evidence="1 2" key="1">
    <citation type="submission" date="2021-04" db="EMBL/GenBank/DDBJ databases">
        <authorList>
            <person name="Rodrigo-Torres L."/>
            <person name="Arahal R. D."/>
            <person name="Lucena T."/>
        </authorList>
    </citation>
    <scope>NUCLEOTIDE SEQUENCE [LARGE SCALE GENOMIC DNA]</scope>
    <source>
        <strain evidence="1 2">CECT 9623</strain>
    </source>
</reference>
<dbReference type="Pfam" id="PF11751">
    <property type="entry name" value="PorP_SprF"/>
    <property type="match status" value="1"/>
</dbReference>
<evidence type="ECO:0000313" key="2">
    <source>
        <dbReference type="Proteomes" id="UP000679725"/>
    </source>
</evidence>